<feature type="region of interest" description="Disordered" evidence="1">
    <location>
        <begin position="489"/>
        <end position="515"/>
    </location>
</feature>
<dbReference type="AlphaFoldDB" id="A0A2K3DT57"/>
<dbReference type="Pfam" id="PF18758">
    <property type="entry name" value="KDZ"/>
    <property type="match status" value="1"/>
</dbReference>
<feature type="region of interest" description="Disordered" evidence="1">
    <location>
        <begin position="1"/>
        <end position="63"/>
    </location>
</feature>
<feature type="compositionally biased region" description="Gly residues" evidence="1">
    <location>
        <begin position="503"/>
        <end position="515"/>
    </location>
</feature>
<feature type="compositionally biased region" description="Basic and acidic residues" evidence="1">
    <location>
        <begin position="49"/>
        <end position="63"/>
    </location>
</feature>
<evidence type="ECO:0000313" key="3">
    <source>
        <dbReference type="Proteomes" id="UP000006906"/>
    </source>
</evidence>
<evidence type="ECO:0008006" key="4">
    <source>
        <dbReference type="Google" id="ProtNLM"/>
    </source>
</evidence>
<organism evidence="2 3">
    <name type="scientific">Chlamydomonas reinhardtii</name>
    <name type="common">Chlamydomonas smithii</name>
    <dbReference type="NCBI Taxonomy" id="3055"/>
    <lineage>
        <taxon>Eukaryota</taxon>
        <taxon>Viridiplantae</taxon>
        <taxon>Chlorophyta</taxon>
        <taxon>core chlorophytes</taxon>
        <taxon>Chlorophyceae</taxon>
        <taxon>CS clade</taxon>
        <taxon>Chlamydomonadales</taxon>
        <taxon>Chlamydomonadaceae</taxon>
        <taxon>Chlamydomonas</taxon>
    </lineage>
</organism>
<dbReference type="PANTHER" id="PTHR33104:SF2">
    <property type="entry name" value="CXC3 LIKE CYSTEINE CLUSTER DOMAIN-CONTAINING PROTEIN"/>
    <property type="match status" value="1"/>
</dbReference>
<name>A0A2K3DT57_CHLRE</name>
<feature type="region of interest" description="Disordered" evidence="1">
    <location>
        <begin position="553"/>
        <end position="596"/>
    </location>
</feature>
<reference evidence="2 3" key="1">
    <citation type="journal article" date="2007" name="Science">
        <title>The Chlamydomonas genome reveals the evolution of key animal and plant functions.</title>
        <authorList>
            <person name="Merchant S.S."/>
            <person name="Prochnik S.E."/>
            <person name="Vallon O."/>
            <person name="Harris E.H."/>
            <person name="Karpowicz S.J."/>
            <person name="Witman G.B."/>
            <person name="Terry A."/>
            <person name="Salamov A."/>
            <person name="Fritz-Laylin L.K."/>
            <person name="Marechal-Drouard L."/>
            <person name="Marshall W.F."/>
            <person name="Qu L.H."/>
            <person name="Nelson D.R."/>
            <person name="Sanderfoot A.A."/>
            <person name="Spalding M.H."/>
            <person name="Kapitonov V.V."/>
            <person name="Ren Q."/>
            <person name="Ferris P."/>
            <person name="Lindquist E."/>
            <person name="Shapiro H."/>
            <person name="Lucas S.M."/>
            <person name="Grimwood J."/>
            <person name="Schmutz J."/>
            <person name="Cardol P."/>
            <person name="Cerutti H."/>
            <person name="Chanfreau G."/>
            <person name="Chen C.L."/>
            <person name="Cognat V."/>
            <person name="Croft M.T."/>
            <person name="Dent R."/>
            <person name="Dutcher S."/>
            <person name="Fernandez E."/>
            <person name="Fukuzawa H."/>
            <person name="Gonzalez-Ballester D."/>
            <person name="Gonzalez-Halphen D."/>
            <person name="Hallmann A."/>
            <person name="Hanikenne M."/>
            <person name="Hippler M."/>
            <person name="Inwood W."/>
            <person name="Jabbari K."/>
            <person name="Kalanon M."/>
            <person name="Kuras R."/>
            <person name="Lefebvre P.A."/>
            <person name="Lemaire S.D."/>
            <person name="Lobanov A.V."/>
            <person name="Lohr M."/>
            <person name="Manuell A."/>
            <person name="Meier I."/>
            <person name="Mets L."/>
            <person name="Mittag M."/>
            <person name="Mittelmeier T."/>
            <person name="Moroney J.V."/>
            <person name="Moseley J."/>
            <person name="Napoli C."/>
            <person name="Nedelcu A.M."/>
            <person name="Niyogi K."/>
            <person name="Novoselov S.V."/>
            <person name="Paulsen I.T."/>
            <person name="Pazour G."/>
            <person name="Purton S."/>
            <person name="Ral J.P."/>
            <person name="Riano-Pachon D.M."/>
            <person name="Riekhof W."/>
            <person name="Rymarquis L."/>
            <person name="Schroda M."/>
            <person name="Stern D."/>
            <person name="Umen J."/>
            <person name="Willows R."/>
            <person name="Wilson N."/>
            <person name="Zimmer S.L."/>
            <person name="Allmer J."/>
            <person name="Balk J."/>
            <person name="Bisova K."/>
            <person name="Chen C.J."/>
            <person name="Elias M."/>
            <person name="Gendler K."/>
            <person name="Hauser C."/>
            <person name="Lamb M.R."/>
            <person name="Ledford H."/>
            <person name="Long J.C."/>
            <person name="Minagawa J."/>
            <person name="Page M.D."/>
            <person name="Pan J."/>
            <person name="Pootakham W."/>
            <person name="Roje S."/>
            <person name="Rose A."/>
            <person name="Stahlberg E."/>
            <person name="Terauchi A.M."/>
            <person name="Yang P."/>
            <person name="Ball S."/>
            <person name="Bowler C."/>
            <person name="Dieckmann C.L."/>
            <person name="Gladyshev V.N."/>
            <person name="Green P."/>
            <person name="Jorgensen R."/>
            <person name="Mayfield S."/>
            <person name="Mueller-Roeber B."/>
            <person name="Rajamani S."/>
            <person name="Sayre R.T."/>
            <person name="Brokstein P."/>
            <person name="Dubchak I."/>
            <person name="Goodstein D."/>
            <person name="Hornick L."/>
            <person name="Huang Y.W."/>
            <person name="Jhaveri J."/>
            <person name="Luo Y."/>
            <person name="Martinez D."/>
            <person name="Ngau W.C."/>
            <person name="Otillar B."/>
            <person name="Poliakov A."/>
            <person name="Porter A."/>
            <person name="Szajkowski L."/>
            <person name="Werner G."/>
            <person name="Zhou K."/>
            <person name="Grigoriev I.V."/>
            <person name="Rokhsar D.S."/>
            <person name="Grossman A.R."/>
        </authorList>
    </citation>
    <scope>NUCLEOTIDE SEQUENCE [LARGE SCALE GENOMIC DNA]</scope>
    <source>
        <strain evidence="3">CC-503</strain>
    </source>
</reference>
<dbReference type="Gramene" id="PNW83715">
    <property type="protein sequence ID" value="PNW83715"/>
    <property type="gene ID" value="CHLRE_05g240251v5"/>
</dbReference>
<feature type="compositionally biased region" description="Basic and acidic residues" evidence="1">
    <location>
        <begin position="93"/>
        <end position="105"/>
    </location>
</feature>
<dbReference type="OrthoDB" id="544344at2759"/>
<gene>
    <name evidence="2" type="ORF">CHLRE_05g240251v5</name>
</gene>
<keyword evidence="3" id="KW-1185">Reference proteome</keyword>
<protein>
    <recommendedName>
        <fullName evidence="4">CxC3 like cysteine cluster domain-containing protein</fullName>
    </recommendedName>
</protein>
<dbReference type="GeneID" id="66053423"/>
<evidence type="ECO:0000256" key="1">
    <source>
        <dbReference type="SAM" id="MobiDB-lite"/>
    </source>
</evidence>
<dbReference type="InterPro" id="IPR040521">
    <property type="entry name" value="KDZ"/>
</dbReference>
<feature type="region of interest" description="Disordered" evidence="1">
    <location>
        <begin position="78"/>
        <end position="110"/>
    </location>
</feature>
<evidence type="ECO:0000313" key="2">
    <source>
        <dbReference type="EMBL" id="PNW83715.1"/>
    </source>
</evidence>
<dbReference type="InParanoid" id="A0A2K3DT57"/>
<proteinExistence type="predicted"/>
<feature type="compositionally biased region" description="Low complexity" evidence="1">
    <location>
        <begin position="78"/>
        <end position="92"/>
    </location>
</feature>
<sequence>MSFRSAGSVAKNKKFYKGLLPSKDEKAQRSSNPQSRRGGAQPQPHSRKRAADGRFAAEQHQHQQLEDLEGYVEETVEGAAGDPGAAGDSGAALRDHTRQTRRDAKQSLAQSPQLTSAYLRDYADASAARQLLLQCQAAAITGLVEARGSECPECCEPCNLTHKVPVVVVTWEQPVIVAVPVLWCKRCCKFVSMQPTVVDCLPDTPTSWDLTKRAEGQMVLWWQATTLQQFSRLCYSSRHQSADAFAAAMLEVWRLNSVWPLSDSAAAAAPKLGRDKLRKRMRYALNAYYHLDGVVRDYPEGLEGWPAAGAANACPCCGDSAHAAACDRGLGAAAAAAAAAVPMTAAAPAAAVAEPAAAPAAAADVVAAGAEQGGDTGREGVVAEPAAAPAATADVVAAGAEQGGDTSREGAVAEPAAAPAAAADVVAAGAEQGGDTGREGVVAEPAAAPAATADVVAAGAEQGGDTSREGVVAEPAAAPAATADVVAAGAEQGGDTSREGGGRDGGAGPLQGRGPGAAAAVAITITATASSAAFTVIATTASGAESMAAVAAGGDGRQEAGRAGNLGGEGGPSTAVRRADAGQQQGGDPAAPTPASAAARPVLMVRLIILPRRVAGGLLPLPGRWLSVEDVLAGPGCIHSLHFDGCFKLNLLSRGKFHCQLYKQWERRRYFLHNGAVNEVDGTWATDNGPSRCSTFHADRVLASENSKNLITGAGAVLCRHGMLMRLMNLFTGERHIYAIAAMYSFLRVGTAIQFWWYDIACRWSKSLAKWLAEPGRSTAVVALGCAVMCLIQPWHRYAHNFACQKEFGHTQQPGVGRGTGEPAEVFNSVVGPHGAVTRYMAPANREAHLEHVSRLYSDQVLLGLPARLWRARRKAALIAGTMRERIAQLEAALGGKKEEVLARIKQQIAQRTQRPEAPLPAEPLPARAQYVRSRAVVERLQRLDAVDAPGEVPLDLLYGGAGDLTLRQRPQVIKSMKEQAQRHEQEHPDWKLWAPSSQDFLAGLHAVAASDLQELYAEIEASVLDYYCLEQLMSSLQSRKKEQGLVKKEKDKAIAKIREAWDKAVRWSKWCLAHPVGGTPDADAVMQRITGQDGRGRGPDAVFSEVLRQDFPWGVCTTEGPSPRVEATLLRCMHELARCSEEELIIESEGECAVQYYRKRVECLKHHLQAAVADSSHALLLREHMSAHEAMLSAWEGFVGGDEPPVDRSYLDFQDD</sequence>
<accession>A0A2K3DT57</accession>
<dbReference type="KEGG" id="cre:CHLRE_05g240251v5"/>
<dbReference type="Proteomes" id="UP000006906">
    <property type="component" value="Chromosome 5"/>
</dbReference>
<dbReference type="EMBL" id="CM008966">
    <property type="protein sequence ID" value="PNW83715.1"/>
    <property type="molecule type" value="Genomic_DNA"/>
</dbReference>
<dbReference type="STRING" id="3055.A0A2K3DT57"/>
<dbReference type="PANTHER" id="PTHR33104">
    <property type="entry name" value="SI:DKEY-29D5.2"/>
    <property type="match status" value="1"/>
</dbReference>
<dbReference type="RefSeq" id="XP_042924927.1">
    <property type="nucleotide sequence ID" value="XM_043062364.1"/>
</dbReference>
<dbReference type="PaxDb" id="3055-EDP02053"/>